<reference evidence="2 3" key="1">
    <citation type="submission" date="2023-01" db="EMBL/GenBank/DDBJ databases">
        <title>Sporosarcina sp. nov., isolated from Korean tranditional fermented seafood 'Jeotgal'.</title>
        <authorList>
            <person name="Yang A.-I."/>
        </authorList>
    </citation>
    <scope>NUCLEOTIDE SEQUENCE [LARGE SCALE GENOMIC DNA]</scope>
    <source>
        <strain evidence="2 3">B2O-1</strain>
    </source>
</reference>
<name>A0ABZ0KT70_9BACL</name>
<accession>A0ABZ0KT70</accession>
<evidence type="ECO:0000313" key="3">
    <source>
        <dbReference type="Proteomes" id="UP001303532"/>
    </source>
</evidence>
<evidence type="ECO:0000256" key="1">
    <source>
        <dbReference type="SAM" id="SignalP"/>
    </source>
</evidence>
<feature type="signal peptide" evidence="1">
    <location>
        <begin position="1"/>
        <end position="22"/>
    </location>
</feature>
<keyword evidence="3" id="KW-1185">Reference proteome</keyword>
<sequence>MKTLLKISLVFLLTLSLTGCLGEDYDFSPPTVSLINPDDINQEVELEETNIEWYSDEQYNKKTDDIQALAKKQEPMHFNSGQKVEYTLEEGHFDSDGVSVSVWQNNSETKLEIEEIQSFYLPNEAGEYVIVFDLDTNKGNAQYVGNVVID</sequence>
<dbReference type="EMBL" id="CP116341">
    <property type="protein sequence ID" value="WOV83266.1"/>
    <property type="molecule type" value="Genomic_DNA"/>
</dbReference>
<keyword evidence="1" id="KW-0732">Signal</keyword>
<evidence type="ECO:0000313" key="2">
    <source>
        <dbReference type="EMBL" id="WOV83266.1"/>
    </source>
</evidence>
<dbReference type="RefSeq" id="WP_125102440.1">
    <property type="nucleotide sequence ID" value="NZ_CP116341.1"/>
</dbReference>
<feature type="chain" id="PRO_5046055972" evidence="1">
    <location>
        <begin position="23"/>
        <end position="150"/>
    </location>
</feature>
<proteinExistence type="predicted"/>
<dbReference type="PROSITE" id="PS51257">
    <property type="entry name" value="PROKAR_LIPOPROTEIN"/>
    <property type="match status" value="1"/>
</dbReference>
<protein>
    <submittedName>
        <fullName evidence="2">Uncharacterized protein</fullName>
    </submittedName>
</protein>
<dbReference type="Proteomes" id="UP001303532">
    <property type="component" value="Chromosome"/>
</dbReference>
<gene>
    <name evidence="2" type="ORF">PGH26_10045</name>
</gene>
<organism evidence="2 3">
    <name type="scientific">Sporosarcina jeotgali</name>
    <dbReference type="NCBI Taxonomy" id="3020056"/>
    <lineage>
        <taxon>Bacteria</taxon>
        <taxon>Bacillati</taxon>
        <taxon>Bacillota</taxon>
        <taxon>Bacilli</taxon>
        <taxon>Bacillales</taxon>
        <taxon>Caryophanaceae</taxon>
        <taxon>Sporosarcina</taxon>
    </lineage>
</organism>